<evidence type="ECO:0000313" key="8">
    <source>
        <dbReference type="Proteomes" id="UP000036987"/>
    </source>
</evidence>
<dbReference type="OrthoDB" id="288590at2759"/>
<comment type="similarity">
    <text evidence="5">Belongs to the iron/ascorbate-dependent oxidoreductase family.</text>
</comment>
<dbReference type="Gene3D" id="2.60.120.330">
    <property type="entry name" value="B-lactam Antibiotic, Isopenicillin N Synthase, Chain"/>
    <property type="match status" value="1"/>
</dbReference>
<dbReference type="PANTHER" id="PTHR47990">
    <property type="entry name" value="2-OXOGLUTARATE (2OG) AND FE(II)-DEPENDENT OXYGENASE SUPERFAMILY PROTEIN-RELATED"/>
    <property type="match status" value="1"/>
</dbReference>
<dbReference type="GO" id="GO:0046872">
    <property type="term" value="F:metal ion binding"/>
    <property type="evidence" value="ECO:0007669"/>
    <property type="project" value="UniProtKB-KW"/>
</dbReference>
<dbReference type="InterPro" id="IPR027443">
    <property type="entry name" value="IPNS-like_sf"/>
</dbReference>
<sequence length="314" mass="35914">MEKIDIPIIDLSVKKRHMLIDEMVKACEEFGFFKVINHGVSMEVVQKMEDACLSFFSLPSCEKEKEKEEFGYGIRNIGCNGDIGEVEYLLLHANVNSNDTSQRVTSTCHKDRRQYLRSKMNEYVKVVRKLTCEILDMLGEGLGVPDKEIFSKLVRQKDNDSLLRFNFYPVDQIENSPQSRVGFGEHSDPQILTLLRSNNVAGLQIRSIDSTWVPVSPDPNAFFVNVGDTLEALTNGRLVSVRHRAMKDSYCSTRLSTVYFAAPPLHTLISPLPETITLHRPRLYQSFTWEEFKKTMYSLKLGSDRLVLFALPHE</sequence>
<dbReference type="Proteomes" id="UP000036987">
    <property type="component" value="Unassembled WGS sequence"/>
</dbReference>
<dbReference type="InterPro" id="IPR044861">
    <property type="entry name" value="IPNS-like_FE2OG_OXY"/>
</dbReference>
<dbReference type="InterPro" id="IPR050231">
    <property type="entry name" value="Iron_ascorbate_oxido_reductase"/>
</dbReference>
<keyword evidence="8" id="KW-1185">Reference proteome</keyword>
<name>A0A0K9P5P5_ZOSMR</name>
<evidence type="ECO:0000313" key="7">
    <source>
        <dbReference type="EMBL" id="KMZ63510.1"/>
    </source>
</evidence>
<keyword evidence="7" id="KW-0223">Dioxygenase</keyword>
<dbReference type="AlphaFoldDB" id="A0A0K9P5P5"/>
<evidence type="ECO:0000256" key="2">
    <source>
        <dbReference type="ARBA" id="ARBA00022723"/>
    </source>
</evidence>
<dbReference type="GO" id="GO:0009416">
    <property type="term" value="P:response to light stimulus"/>
    <property type="evidence" value="ECO:0000318"/>
    <property type="project" value="GO_Central"/>
</dbReference>
<evidence type="ECO:0000256" key="5">
    <source>
        <dbReference type="RuleBase" id="RU003682"/>
    </source>
</evidence>
<dbReference type="GO" id="GO:0045543">
    <property type="term" value="F:gibberellin 2-beta-dioxygenase activity"/>
    <property type="evidence" value="ECO:0000318"/>
    <property type="project" value="GO_Central"/>
</dbReference>
<feature type="domain" description="Fe2OG dioxygenase" evidence="6">
    <location>
        <begin position="158"/>
        <end position="263"/>
    </location>
</feature>
<evidence type="ECO:0000256" key="4">
    <source>
        <dbReference type="ARBA" id="ARBA00023004"/>
    </source>
</evidence>
<keyword evidence="3 5" id="KW-0560">Oxidoreductase</keyword>
<accession>A0A0K9P5P5</accession>
<protein>
    <submittedName>
        <fullName evidence="7">Gibberellin 2-beta-dioxygenase 2</fullName>
    </submittedName>
</protein>
<reference evidence="8" key="1">
    <citation type="journal article" date="2016" name="Nature">
        <title>The genome of the seagrass Zostera marina reveals angiosperm adaptation to the sea.</title>
        <authorList>
            <person name="Olsen J.L."/>
            <person name="Rouze P."/>
            <person name="Verhelst B."/>
            <person name="Lin Y.-C."/>
            <person name="Bayer T."/>
            <person name="Collen J."/>
            <person name="Dattolo E."/>
            <person name="De Paoli E."/>
            <person name="Dittami S."/>
            <person name="Maumus F."/>
            <person name="Michel G."/>
            <person name="Kersting A."/>
            <person name="Lauritano C."/>
            <person name="Lohaus R."/>
            <person name="Toepel M."/>
            <person name="Tonon T."/>
            <person name="Vanneste K."/>
            <person name="Amirebrahimi M."/>
            <person name="Brakel J."/>
            <person name="Bostroem C."/>
            <person name="Chovatia M."/>
            <person name="Grimwood J."/>
            <person name="Jenkins J.W."/>
            <person name="Jueterbock A."/>
            <person name="Mraz A."/>
            <person name="Stam W.T."/>
            <person name="Tice H."/>
            <person name="Bornberg-Bauer E."/>
            <person name="Green P.J."/>
            <person name="Pearson G.A."/>
            <person name="Procaccini G."/>
            <person name="Duarte C.M."/>
            <person name="Schmutz J."/>
            <person name="Reusch T.B.H."/>
            <person name="Van de Peer Y."/>
        </authorList>
    </citation>
    <scope>NUCLEOTIDE SEQUENCE [LARGE SCALE GENOMIC DNA]</scope>
    <source>
        <strain evidence="8">cv. Finnish</strain>
    </source>
</reference>
<dbReference type="InterPro" id="IPR026992">
    <property type="entry name" value="DIOX_N"/>
</dbReference>
<keyword evidence="2 5" id="KW-0479">Metal-binding</keyword>
<dbReference type="PRINTS" id="PR00682">
    <property type="entry name" value="IPNSYNTHASE"/>
</dbReference>
<organism evidence="7 8">
    <name type="scientific">Zostera marina</name>
    <name type="common">Eelgrass</name>
    <dbReference type="NCBI Taxonomy" id="29655"/>
    <lineage>
        <taxon>Eukaryota</taxon>
        <taxon>Viridiplantae</taxon>
        <taxon>Streptophyta</taxon>
        <taxon>Embryophyta</taxon>
        <taxon>Tracheophyta</taxon>
        <taxon>Spermatophyta</taxon>
        <taxon>Magnoliopsida</taxon>
        <taxon>Liliopsida</taxon>
        <taxon>Zosteraceae</taxon>
        <taxon>Zostera</taxon>
    </lineage>
</organism>
<evidence type="ECO:0000256" key="1">
    <source>
        <dbReference type="ARBA" id="ARBA00001961"/>
    </source>
</evidence>
<dbReference type="STRING" id="29655.A0A0K9P5P5"/>
<dbReference type="Pfam" id="PF14226">
    <property type="entry name" value="DIOX_N"/>
    <property type="match status" value="1"/>
</dbReference>
<dbReference type="SUPFAM" id="SSF51197">
    <property type="entry name" value="Clavaminate synthase-like"/>
    <property type="match status" value="1"/>
</dbReference>
<comment type="caution">
    <text evidence="7">The sequence shown here is derived from an EMBL/GenBank/DDBJ whole genome shotgun (WGS) entry which is preliminary data.</text>
</comment>
<dbReference type="OMA" id="RCAVNGY"/>
<keyword evidence="4 5" id="KW-0408">Iron</keyword>
<dbReference type="EMBL" id="LFYR01001219">
    <property type="protein sequence ID" value="KMZ63510.1"/>
    <property type="molecule type" value="Genomic_DNA"/>
</dbReference>
<comment type="cofactor">
    <cofactor evidence="1">
        <name>L-ascorbate</name>
        <dbReference type="ChEBI" id="CHEBI:38290"/>
    </cofactor>
</comment>
<evidence type="ECO:0000256" key="3">
    <source>
        <dbReference type="ARBA" id="ARBA00023002"/>
    </source>
</evidence>
<evidence type="ECO:0000259" key="6">
    <source>
        <dbReference type="PROSITE" id="PS51471"/>
    </source>
</evidence>
<dbReference type="PROSITE" id="PS51471">
    <property type="entry name" value="FE2OG_OXY"/>
    <property type="match status" value="1"/>
</dbReference>
<dbReference type="InterPro" id="IPR005123">
    <property type="entry name" value="Oxoglu/Fe-dep_dioxygenase_dom"/>
</dbReference>
<dbReference type="Pfam" id="PF03171">
    <property type="entry name" value="2OG-FeII_Oxy"/>
    <property type="match status" value="1"/>
</dbReference>
<proteinExistence type="inferred from homology"/>
<gene>
    <name evidence="7" type="ORF">ZOSMA_401G00190</name>
</gene>
<dbReference type="GO" id="GO:0045487">
    <property type="term" value="P:gibberellin catabolic process"/>
    <property type="evidence" value="ECO:0000318"/>
    <property type="project" value="GO_Central"/>
</dbReference>